<evidence type="ECO:0000259" key="1">
    <source>
        <dbReference type="Pfam" id="PF12986"/>
    </source>
</evidence>
<feature type="domain" description="DUF3870" evidence="1">
    <location>
        <begin position="8"/>
        <end position="100"/>
    </location>
</feature>
<sequence>MFENNTVYIIGDAKAPSNNPITQQYNAFFIGLVVNKESGIIVDADCSATIELTKSFVKSLLVGRSILDIDTVKKEIQTRYFGSSQKALIVAFKNASLKYQNIVSSAASSVPSSRR</sequence>
<dbReference type="GeneID" id="301193125"/>
<keyword evidence="3" id="KW-1185">Reference proteome</keyword>
<organism evidence="2 3">
    <name type="scientific">Parageobacillus caldoxylosilyticus NBRC 107762</name>
    <dbReference type="NCBI Taxonomy" id="1220594"/>
    <lineage>
        <taxon>Bacteria</taxon>
        <taxon>Bacillati</taxon>
        <taxon>Bacillota</taxon>
        <taxon>Bacilli</taxon>
        <taxon>Bacillales</taxon>
        <taxon>Anoxybacillaceae</taxon>
        <taxon>Saccharococcus</taxon>
    </lineage>
</organism>
<dbReference type="InterPro" id="IPR024617">
    <property type="entry name" value="DUF3870"/>
</dbReference>
<protein>
    <recommendedName>
        <fullName evidence="1">DUF3870 domain-containing protein</fullName>
    </recommendedName>
</protein>
<dbReference type="EMBL" id="BAWO01000018">
    <property type="protein sequence ID" value="GAJ39353.1"/>
    <property type="molecule type" value="Genomic_DNA"/>
</dbReference>
<dbReference type="OrthoDB" id="88363at2"/>
<dbReference type="Pfam" id="PF12986">
    <property type="entry name" value="DUF3870"/>
    <property type="match status" value="1"/>
</dbReference>
<proteinExistence type="predicted"/>
<evidence type="ECO:0000313" key="2">
    <source>
        <dbReference type="EMBL" id="GAJ39353.1"/>
    </source>
</evidence>
<dbReference type="RefSeq" id="WP_017437839.1">
    <property type="nucleotide sequence ID" value="NZ_BAWO01000018.1"/>
</dbReference>
<dbReference type="Proteomes" id="UP000023561">
    <property type="component" value="Unassembled WGS sequence"/>
</dbReference>
<gene>
    <name evidence="2" type="ORF">GCA01S_018_00050</name>
</gene>
<accession>A0A023DDH3</accession>
<dbReference type="AlphaFoldDB" id="A0A023DDH3"/>
<reference evidence="2 3" key="1">
    <citation type="submission" date="2014-04" db="EMBL/GenBank/DDBJ databases">
        <title>Whole genome shotgun sequence of Geobacillus caldoxylosilyticus NBRC 107762.</title>
        <authorList>
            <person name="Hosoyama A."/>
            <person name="Hosoyama Y."/>
            <person name="Katano-Makiyama Y."/>
            <person name="Tsuchikane K."/>
            <person name="Ohji S."/>
            <person name="Ichikawa N."/>
            <person name="Yamazoe A."/>
            <person name="Fujita N."/>
        </authorList>
    </citation>
    <scope>NUCLEOTIDE SEQUENCE [LARGE SCALE GENOMIC DNA]</scope>
    <source>
        <strain evidence="2 3">NBRC 107762</strain>
    </source>
</reference>
<name>A0A023DDH3_9BACL</name>
<evidence type="ECO:0000313" key="3">
    <source>
        <dbReference type="Proteomes" id="UP000023561"/>
    </source>
</evidence>
<comment type="caution">
    <text evidence="2">The sequence shown here is derived from an EMBL/GenBank/DDBJ whole genome shotgun (WGS) entry which is preliminary data.</text>
</comment>